<feature type="transmembrane region" description="Helical" evidence="1">
    <location>
        <begin position="154"/>
        <end position="177"/>
    </location>
</feature>
<protein>
    <recommendedName>
        <fullName evidence="4">DUF1700 domain-containing protein</fullName>
    </recommendedName>
</protein>
<name>A0A4R6YYA7_9GAMM</name>
<reference evidence="2 3" key="1">
    <citation type="submission" date="2019-03" db="EMBL/GenBank/DDBJ databases">
        <title>Genomic Encyclopedia of Type Strains, Phase IV (KMG-IV): sequencing the most valuable type-strain genomes for metagenomic binning, comparative biology and taxonomic classification.</title>
        <authorList>
            <person name="Goeker M."/>
        </authorList>
    </citation>
    <scope>NUCLEOTIDE SEQUENCE [LARGE SCALE GENOMIC DNA]</scope>
    <source>
        <strain evidence="2 3">DSM 21667</strain>
    </source>
</reference>
<feature type="transmembrane region" description="Helical" evidence="1">
    <location>
        <begin position="98"/>
        <end position="119"/>
    </location>
</feature>
<sequence length="188" mass="20755">MTSHHPIRRYVDALALHLRKLDKADAAEVIREIESHIHEVIEQTEARGEVPDVDALLQGFGLPEMLAAQYVAHIRTGAPPPAGFRVVQRVTQTVTRGLYYSMGAFGYSVAIALLLLAVAKLWQPSLVGAWSINGGHSVAITWSGSPYQDAKEILGYWLVPIALLVSTWCAVLTHRVMRILQVLRRGLT</sequence>
<keyword evidence="1" id="KW-1133">Transmembrane helix</keyword>
<comment type="caution">
    <text evidence="2">The sequence shown here is derived from an EMBL/GenBank/DDBJ whole genome shotgun (WGS) entry which is preliminary data.</text>
</comment>
<dbReference type="Pfam" id="PF22564">
    <property type="entry name" value="HAAS"/>
    <property type="match status" value="1"/>
</dbReference>
<dbReference type="EMBL" id="SNZH01000006">
    <property type="protein sequence ID" value="TDR43991.1"/>
    <property type="molecule type" value="Genomic_DNA"/>
</dbReference>
<proteinExistence type="predicted"/>
<accession>A0A4R6YYA7</accession>
<evidence type="ECO:0000313" key="3">
    <source>
        <dbReference type="Proteomes" id="UP000295293"/>
    </source>
</evidence>
<dbReference type="Proteomes" id="UP000295293">
    <property type="component" value="Unassembled WGS sequence"/>
</dbReference>
<gene>
    <name evidence="2" type="ORF">DFR29_106136</name>
</gene>
<dbReference type="OrthoDB" id="6335751at2"/>
<keyword evidence="1" id="KW-0812">Transmembrane</keyword>
<keyword evidence="3" id="KW-1185">Reference proteome</keyword>
<dbReference type="RefSeq" id="WP_133818733.1">
    <property type="nucleotide sequence ID" value="NZ_SNZH01000006.1"/>
</dbReference>
<evidence type="ECO:0000256" key="1">
    <source>
        <dbReference type="SAM" id="Phobius"/>
    </source>
</evidence>
<evidence type="ECO:0000313" key="2">
    <source>
        <dbReference type="EMBL" id="TDR43991.1"/>
    </source>
</evidence>
<evidence type="ECO:0008006" key="4">
    <source>
        <dbReference type="Google" id="ProtNLM"/>
    </source>
</evidence>
<dbReference type="AlphaFoldDB" id="A0A4R6YYA7"/>
<organism evidence="2 3">
    <name type="scientific">Tahibacter aquaticus</name>
    <dbReference type="NCBI Taxonomy" id="520092"/>
    <lineage>
        <taxon>Bacteria</taxon>
        <taxon>Pseudomonadati</taxon>
        <taxon>Pseudomonadota</taxon>
        <taxon>Gammaproteobacteria</taxon>
        <taxon>Lysobacterales</taxon>
        <taxon>Rhodanobacteraceae</taxon>
        <taxon>Tahibacter</taxon>
    </lineage>
</organism>
<keyword evidence="1" id="KW-0472">Membrane</keyword>